<evidence type="ECO:0000256" key="1">
    <source>
        <dbReference type="SAM" id="MobiDB-lite"/>
    </source>
</evidence>
<dbReference type="Proteomes" id="UP001178508">
    <property type="component" value="Chromosome 21"/>
</dbReference>
<name>A0AAV1HE61_XYRNO</name>
<keyword evidence="3" id="KW-1185">Reference proteome</keyword>
<evidence type="ECO:0000313" key="3">
    <source>
        <dbReference type="Proteomes" id="UP001178508"/>
    </source>
</evidence>
<feature type="compositionally biased region" description="Basic and acidic residues" evidence="1">
    <location>
        <begin position="9"/>
        <end position="26"/>
    </location>
</feature>
<proteinExistence type="predicted"/>
<dbReference type="EMBL" id="OY660884">
    <property type="protein sequence ID" value="CAJ1083003.1"/>
    <property type="molecule type" value="Genomic_DNA"/>
</dbReference>
<organism evidence="2 3">
    <name type="scientific">Xyrichtys novacula</name>
    <name type="common">Pearly razorfish</name>
    <name type="synonym">Hemipteronotus novacula</name>
    <dbReference type="NCBI Taxonomy" id="13765"/>
    <lineage>
        <taxon>Eukaryota</taxon>
        <taxon>Metazoa</taxon>
        <taxon>Chordata</taxon>
        <taxon>Craniata</taxon>
        <taxon>Vertebrata</taxon>
        <taxon>Euteleostomi</taxon>
        <taxon>Actinopterygii</taxon>
        <taxon>Neopterygii</taxon>
        <taxon>Teleostei</taxon>
        <taxon>Neoteleostei</taxon>
        <taxon>Acanthomorphata</taxon>
        <taxon>Eupercaria</taxon>
        <taxon>Labriformes</taxon>
        <taxon>Labridae</taxon>
        <taxon>Xyrichtys</taxon>
    </lineage>
</organism>
<sequence>MKAAAAAAVEEREAERRRQLETEKRSCGGDYTELQCCAPGAQEDQRPPVSHPPAASEKEEDTLCNGGLFLPSGLTVKPQGNTHREGAASLPSLSCRRNPLLNRKRAFRETGVQQGGEEDEQRRRSECS</sequence>
<evidence type="ECO:0000313" key="2">
    <source>
        <dbReference type="EMBL" id="CAJ1083003.1"/>
    </source>
</evidence>
<reference evidence="2" key="1">
    <citation type="submission" date="2023-08" db="EMBL/GenBank/DDBJ databases">
        <authorList>
            <person name="Alioto T."/>
            <person name="Alioto T."/>
            <person name="Gomez Garrido J."/>
        </authorList>
    </citation>
    <scope>NUCLEOTIDE SEQUENCE</scope>
</reference>
<protein>
    <submittedName>
        <fullName evidence="2">Uncharacterized protein</fullName>
    </submittedName>
</protein>
<feature type="region of interest" description="Disordered" evidence="1">
    <location>
        <begin position="1"/>
        <end position="26"/>
    </location>
</feature>
<gene>
    <name evidence="2" type="ORF">XNOV1_A024587</name>
</gene>
<feature type="region of interest" description="Disordered" evidence="1">
    <location>
        <begin position="38"/>
        <end position="128"/>
    </location>
</feature>
<accession>A0AAV1HE61</accession>
<dbReference type="AlphaFoldDB" id="A0AAV1HE61"/>